<keyword evidence="3" id="KW-1185">Reference proteome</keyword>
<dbReference type="PANTHER" id="PTHR28004:SF8">
    <property type="entry name" value="D-SERINE DEAMINASE"/>
    <property type="match status" value="1"/>
</dbReference>
<dbReference type="InterPro" id="IPR042208">
    <property type="entry name" value="D-ser_dehydrat-like_sf"/>
</dbReference>
<dbReference type="InterPro" id="IPR029066">
    <property type="entry name" value="PLP-binding_barrel"/>
</dbReference>
<sequence length="437" mass="47634">MKTIESGTIHRDAIENLRAERIDWRFKGVPSALFGTRIADAAAAGLDLFADGFVAPLVVLDEDSLDHNLRTMASWCARHGIALAPHGKTTMAPQLFARQLDHGAWGITAANISQLRVYRAFGVGRVMLANQLVDTAALHWLAAELDRDPAFSFSCFVDSLAGVARMNEALSARPSARPVDVLVELGRAGGRSGARGLEAALELADAVKQSPRLRLVGAAGYEAAVVRGLDELPIIDSYLGDLRQLVVRMAERGHFRHLGKERILVTAGGSSYFDQVAAAFTEAWPAGLDVLGVLRSGCYLTHDDGVYRRSSPFSRAHRLEGGEPFRVALHAWGQVSSHPEPGLALLTMGRRDVPFDQDLPEPQLRRSPDGSTVPLSASRVTQLNDQHAFLALNDGERVEVGDWVRFGLSHPCTTFDKWPLIPVIKGTRVVDLVRTFF</sequence>
<evidence type="ECO:0000259" key="1">
    <source>
        <dbReference type="SMART" id="SM01119"/>
    </source>
</evidence>
<dbReference type="RefSeq" id="WP_394826091.1">
    <property type="nucleotide sequence ID" value="NZ_CP089984.1"/>
</dbReference>
<dbReference type="EMBL" id="CP089984">
    <property type="protein sequence ID" value="WXB16467.1"/>
    <property type="molecule type" value="Genomic_DNA"/>
</dbReference>
<protein>
    <submittedName>
        <fullName evidence="2">Amino acid deaminase</fullName>
    </submittedName>
</protein>
<dbReference type="InterPro" id="IPR026956">
    <property type="entry name" value="D-ser_dehydrat-like_dom"/>
</dbReference>
<dbReference type="Pfam" id="PF14031">
    <property type="entry name" value="D-ser_dehydrat"/>
    <property type="match status" value="1"/>
</dbReference>
<evidence type="ECO:0000313" key="2">
    <source>
        <dbReference type="EMBL" id="WXB16467.1"/>
    </source>
</evidence>
<dbReference type="SMART" id="SM01119">
    <property type="entry name" value="D-ser_dehydrat"/>
    <property type="match status" value="1"/>
</dbReference>
<accession>A0ABZ2M4R8</accession>
<reference evidence="2 3" key="1">
    <citation type="submission" date="2021-12" db="EMBL/GenBank/DDBJ databases">
        <title>Discovery of the Pendulisporaceae a myxobacterial family with distinct sporulation behavior and unique specialized metabolism.</title>
        <authorList>
            <person name="Garcia R."/>
            <person name="Popoff A."/>
            <person name="Bader C.D."/>
            <person name="Loehr J."/>
            <person name="Walesch S."/>
            <person name="Walt C."/>
            <person name="Boldt J."/>
            <person name="Bunk B."/>
            <person name="Haeckl F.J.F.P.J."/>
            <person name="Gunesch A.P."/>
            <person name="Birkelbach J."/>
            <person name="Nuebel U."/>
            <person name="Pietschmann T."/>
            <person name="Bach T."/>
            <person name="Mueller R."/>
        </authorList>
    </citation>
    <scope>NUCLEOTIDE SEQUENCE [LARGE SCALE GENOMIC DNA]</scope>
    <source>
        <strain evidence="2 3">MSr11954</strain>
    </source>
</reference>
<proteinExistence type="predicted"/>
<gene>
    <name evidence="2" type="ORF">LZC94_04120</name>
</gene>
<evidence type="ECO:0000313" key="3">
    <source>
        <dbReference type="Proteomes" id="UP001370348"/>
    </source>
</evidence>
<dbReference type="Gene3D" id="2.40.37.20">
    <property type="entry name" value="D-serine dehydratase-like domain"/>
    <property type="match status" value="1"/>
</dbReference>
<dbReference type="SUPFAM" id="SSF51419">
    <property type="entry name" value="PLP-binding barrel"/>
    <property type="match status" value="1"/>
</dbReference>
<dbReference type="Gene3D" id="3.20.20.10">
    <property type="entry name" value="Alanine racemase"/>
    <property type="match status" value="1"/>
</dbReference>
<dbReference type="PANTHER" id="PTHR28004">
    <property type="entry name" value="ZGC:162816-RELATED"/>
    <property type="match status" value="1"/>
</dbReference>
<feature type="domain" description="D-serine dehydratase-like" evidence="1">
    <location>
        <begin position="328"/>
        <end position="425"/>
    </location>
</feature>
<dbReference type="CDD" id="cd06818">
    <property type="entry name" value="PLPDE_III_cryptic_DSD"/>
    <property type="match status" value="1"/>
</dbReference>
<dbReference type="Proteomes" id="UP001370348">
    <property type="component" value="Chromosome"/>
</dbReference>
<organism evidence="2 3">
    <name type="scientific">Pendulispora albinea</name>
    <dbReference type="NCBI Taxonomy" id="2741071"/>
    <lineage>
        <taxon>Bacteria</taxon>
        <taxon>Pseudomonadati</taxon>
        <taxon>Myxococcota</taxon>
        <taxon>Myxococcia</taxon>
        <taxon>Myxococcales</taxon>
        <taxon>Sorangiineae</taxon>
        <taxon>Pendulisporaceae</taxon>
        <taxon>Pendulispora</taxon>
    </lineage>
</organism>
<name>A0ABZ2M4R8_9BACT</name>
<dbReference type="InterPro" id="IPR051466">
    <property type="entry name" value="D-amino_acid_metab_enzyme"/>
</dbReference>